<name>A0A1I9S1V3_AERSS</name>
<evidence type="ECO:0000256" key="2">
    <source>
        <dbReference type="ARBA" id="ARBA00023172"/>
    </source>
</evidence>
<dbReference type="GO" id="GO:0015074">
    <property type="term" value="P:DNA integration"/>
    <property type="evidence" value="ECO:0007669"/>
    <property type="project" value="UniProtKB-KW"/>
</dbReference>
<feature type="domain" description="Tyr recombinase" evidence="3">
    <location>
        <begin position="87"/>
        <end position="276"/>
    </location>
</feature>
<keyword evidence="2" id="KW-0233">DNA recombination</keyword>
<evidence type="ECO:0000313" key="4">
    <source>
        <dbReference type="EMBL" id="AOZ60545.1"/>
    </source>
</evidence>
<dbReference type="PANTHER" id="PTHR30349">
    <property type="entry name" value="PHAGE INTEGRASE-RELATED"/>
    <property type="match status" value="1"/>
</dbReference>
<dbReference type="AlphaFoldDB" id="A0A1I9S1V3"/>
<keyword evidence="1" id="KW-0229">DNA integration</keyword>
<dbReference type="Pfam" id="PF00589">
    <property type="entry name" value="Phage_integrase"/>
    <property type="match status" value="1"/>
</dbReference>
<keyword evidence="4" id="KW-0614">Plasmid</keyword>
<sequence length="292" mass="32031">MAKLPKQPRASADLLALTAAPWIWHPADHRLSPATRIPMQITPLALGHGHNLATLHQGGGPLVRPAGSPEQWRVATALRNLAIAHTDAPRYLLAHEVGAVLAMLPDLQRRFLVATLWNTGARINEALALTPADFELDGQRPFVALRTLKQRRRGKGRPRAGEAVKRLVPLLDPQYAQLAREYLATVKLAKSAPIWAVTDQTVRNWLKEAEGGLRGRGVHLVVPLTPHVFRHSFAMHLLLCGNLHIKRLQAYLGHRSLKSTECYTAVLALDAAASEIGLSFSVPIEGNPLLSR</sequence>
<dbReference type="EMBL" id="KX364409">
    <property type="protein sequence ID" value="AOZ60545.1"/>
    <property type="molecule type" value="Genomic_DNA"/>
</dbReference>
<evidence type="ECO:0000259" key="3">
    <source>
        <dbReference type="PROSITE" id="PS51898"/>
    </source>
</evidence>
<dbReference type="GO" id="GO:0003677">
    <property type="term" value="F:DNA binding"/>
    <property type="evidence" value="ECO:0007669"/>
    <property type="project" value="InterPro"/>
</dbReference>
<accession>A0A1I9S1V3</accession>
<protein>
    <submittedName>
        <fullName evidence="4">Resolvase</fullName>
    </submittedName>
</protein>
<reference evidence="4" key="1">
    <citation type="journal article" date="2016" name="Sci. Rep.">
        <title>Diversity of antibiotic-resistance genes in Canadian isolates of Aeromonas salmonicida subsp. salmonicida: dominance of pSN254b and discovery of pAsa8.</title>
        <authorList>
            <person name="Trudel M.V."/>
            <person name="Vincent A.T."/>
            <person name="Attere S.A."/>
            <person name="Labbe M."/>
            <person name="Derome N."/>
            <person name="Culley A.I."/>
            <person name="Charette S.J."/>
        </authorList>
    </citation>
    <scope>NUCLEOTIDE SEQUENCE</scope>
    <source>
        <strain evidence="4">M16474-11</strain>
        <plasmid evidence="4">pAsa8</plasmid>
    </source>
</reference>
<dbReference type="GO" id="GO:0006310">
    <property type="term" value="P:DNA recombination"/>
    <property type="evidence" value="ECO:0007669"/>
    <property type="project" value="UniProtKB-KW"/>
</dbReference>
<dbReference type="InterPro" id="IPR013762">
    <property type="entry name" value="Integrase-like_cat_sf"/>
</dbReference>
<dbReference type="PANTHER" id="PTHR30349:SF90">
    <property type="entry name" value="TYROSINE RECOMBINASE XERD"/>
    <property type="match status" value="1"/>
</dbReference>
<dbReference type="InterPro" id="IPR002104">
    <property type="entry name" value="Integrase_catalytic"/>
</dbReference>
<proteinExistence type="predicted"/>
<dbReference type="SUPFAM" id="SSF56349">
    <property type="entry name" value="DNA breaking-rejoining enzymes"/>
    <property type="match status" value="1"/>
</dbReference>
<geneLocation type="plasmid" evidence="4">
    <name>pAsa8</name>
</geneLocation>
<dbReference type="Gene3D" id="1.10.443.10">
    <property type="entry name" value="Intergrase catalytic core"/>
    <property type="match status" value="1"/>
</dbReference>
<dbReference type="PROSITE" id="PS51898">
    <property type="entry name" value="TYR_RECOMBINASE"/>
    <property type="match status" value="1"/>
</dbReference>
<dbReference type="InterPro" id="IPR050090">
    <property type="entry name" value="Tyrosine_recombinase_XerCD"/>
</dbReference>
<evidence type="ECO:0000256" key="1">
    <source>
        <dbReference type="ARBA" id="ARBA00022908"/>
    </source>
</evidence>
<dbReference type="InterPro" id="IPR011010">
    <property type="entry name" value="DNA_brk_join_enz"/>
</dbReference>
<organism evidence="4">
    <name type="scientific">Aeromonas salmonicida subsp. salmonicida</name>
    <dbReference type="NCBI Taxonomy" id="29491"/>
    <lineage>
        <taxon>Bacteria</taxon>
        <taxon>Pseudomonadati</taxon>
        <taxon>Pseudomonadota</taxon>
        <taxon>Gammaproteobacteria</taxon>
        <taxon>Aeromonadales</taxon>
        <taxon>Aeromonadaceae</taxon>
        <taxon>Aeromonas</taxon>
    </lineage>
</organism>